<protein>
    <submittedName>
        <fullName evidence="1">Uncharacterized protein</fullName>
    </submittedName>
</protein>
<reference evidence="1 2" key="1">
    <citation type="journal article" date="2010" name="J. Bacteriol.">
        <title>Genome sequence of Fulvimarina pelagi HTCC2506T, a Mn(II)-oxidizing alphaproteobacterium possessing an aerobic anoxygenic photosynthetic gene cluster and Xanthorhodopsin.</title>
        <authorList>
            <person name="Kang I."/>
            <person name="Oh H.M."/>
            <person name="Lim S.I."/>
            <person name="Ferriera S."/>
            <person name="Giovannoni S.J."/>
            <person name="Cho J.C."/>
        </authorList>
    </citation>
    <scope>NUCLEOTIDE SEQUENCE [LARGE SCALE GENOMIC DNA]</scope>
    <source>
        <strain evidence="1 2">HTCC2506</strain>
    </source>
</reference>
<proteinExistence type="predicted"/>
<accession>Q0FXB5</accession>
<comment type="caution">
    <text evidence="1">The sequence shown here is derived from an EMBL/GenBank/DDBJ whole genome shotgun (WGS) entry which is preliminary data.</text>
</comment>
<name>Q0FXB5_9HYPH</name>
<organism evidence="1 2">
    <name type="scientific">Fulvimarina pelagi HTCC2506</name>
    <dbReference type="NCBI Taxonomy" id="314231"/>
    <lineage>
        <taxon>Bacteria</taxon>
        <taxon>Pseudomonadati</taxon>
        <taxon>Pseudomonadota</taxon>
        <taxon>Alphaproteobacteria</taxon>
        <taxon>Hyphomicrobiales</taxon>
        <taxon>Aurantimonadaceae</taxon>
        <taxon>Fulvimarina</taxon>
    </lineage>
</organism>
<keyword evidence="2" id="KW-1185">Reference proteome</keyword>
<dbReference type="EMBL" id="AATP01000020">
    <property type="protein sequence ID" value="EAU39629.1"/>
    <property type="molecule type" value="Genomic_DNA"/>
</dbReference>
<evidence type="ECO:0000313" key="1">
    <source>
        <dbReference type="EMBL" id="EAU39629.1"/>
    </source>
</evidence>
<evidence type="ECO:0000313" key="2">
    <source>
        <dbReference type="Proteomes" id="UP000004310"/>
    </source>
</evidence>
<dbReference type="AlphaFoldDB" id="Q0FXB5"/>
<dbReference type="HOGENOM" id="CLU_3168428_0_0_5"/>
<dbReference type="Proteomes" id="UP000004310">
    <property type="component" value="Unassembled WGS sequence"/>
</dbReference>
<gene>
    <name evidence="1" type="ORF">FP2506_17254</name>
</gene>
<sequence length="47" mass="5583">MLVERWFTMTVFKLAVMAIGFALPISQSADDFNFMRERSYSTFVDRR</sequence>